<protein>
    <submittedName>
        <fullName evidence="3">Transporter substrate-binding domain-containing protein</fullName>
    </submittedName>
</protein>
<gene>
    <name evidence="3" type="ORF">GTP41_18455</name>
</gene>
<dbReference type="Pfam" id="PF00497">
    <property type="entry name" value="SBP_bac_3"/>
    <property type="match status" value="1"/>
</dbReference>
<comment type="caution">
    <text evidence="3">The sequence shown here is derived from an EMBL/GenBank/DDBJ whole genome shotgun (WGS) entry which is preliminary data.</text>
</comment>
<dbReference type="EMBL" id="WWCJ01000013">
    <property type="protein sequence ID" value="MYN04077.1"/>
    <property type="molecule type" value="Genomic_DNA"/>
</dbReference>
<dbReference type="InterPro" id="IPR001638">
    <property type="entry name" value="Solute-binding_3/MltF_N"/>
</dbReference>
<dbReference type="SUPFAM" id="SSF53850">
    <property type="entry name" value="Periplasmic binding protein-like II"/>
    <property type="match status" value="1"/>
</dbReference>
<dbReference type="Proteomes" id="UP000448575">
    <property type="component" value="Unassembled WGS sequence"/>
</dbReference>
<evidence type="ECO:0000259" key="2">
    <source>
        <dbReference type="SMART" id="SM00062"/>
    </source>
</evidence>
<accession>A0A6N9HLE8</accession>
<sequence length="261" mass="29233">MFCCLWVLPGQAAAASASPSEAAIRIAFYELGVLYYKTSHGTHAGIDLDVIQELGKRTGLRFQPTLESRVRIWTRLANGTLDMSVSGIATPEREQFARFIPYFVTRNYVLMRSELPDSAKNPQGFLANPAYTVAVVKSFKHGSAYDRWLDQLRALGRVREAADFQMVLHLLKIGRVQAVLALPTSWVPAMKQEAMDSTLQVLDWWPKERIVHGLILSRRHIPEATAARIGAAIQSMREDGTLLAIFQRHIGPDLAESLLKY</sequence>
<name>A0A6N9HLE8_9BURK</name>
<keyword evidence="1" id="KW-0732">Signal</keyword>
<dbReference type="PANTHER" id="PTHR35936">
    <property type="entry name" value="MEMBRANE-BOUND LYTIC MUREIN TRANSGLYCOSYLASE F"/>
    <property type="match status" value="1"/>
</dbReference>
<evidence type="ECO:0000313" key="4">
    <source>
        <dbReference type="Proteomes" id="UP000448575"/>
    </source>
</evidence>
<dbReference type="Gene3D" id="3.40.190.10">
    <property type="entry name" value="Periplasmic binding protein-like II"/>
    <property type="match status" value="2"/>
</dbReference>
<feature type="domain" description="Solute-binding protein family 3/N-terminal" evidence="2">
    <location>
        <begin position="30"/>
        <end position="253"/>
    </location>
</feature>
<evidence type="ECO:0000256" key="1">
    <source>
        <dbReference type="ARBA" id="ARBA00022729"/>
    </source>
</evidence>
<dbReference type="RefSeq" id="WP_161027040.1">
    <property type="nucleotide sequence ID" value="NZ_WWCJ01000013.1"/>
</dbReference>
<dbReference type="SMART" id="SM00062">
    <property type="entry name" value="PBPb"/>
    <property type="match status" value="1"/>
</dbReference>
<proteinExistence type="predicted"/>
<dbReference type="AlphaFoldDB" id="A0A6N9HLE8"/>
<reference evidence="3 4" key="1">
    <citation type="submission" date="2019-12" db="EMBL/GenBank/DDBJ databases">
        <title>Novel species isolated from a subtropical stream in China.</title>
        <authorList>
            <person name="Lu H."/>
        </authorList>
    </citation>
    <scope>NUCLEOTIDE SEQUENCE [LARGE SCALE GENOMIC DNA]</scope>
    <source>
        <strain evidence="3 4">DS3</strain>
    </source>
</reference>
<evidence type="ECO:0000313" key="3">
    <source>
        <dbReference type="EMBL" id="MYN04077.1"/>
    </source>
</evidence>
<organism evidence="3 4">
    <name type="scientific">Pseudoduganella guangdongensis</name>
    <dbReference type="NCBI Taxonomy" id="2692179"/>
    <lineage>
        <taxon>Bacteria</taxon>
        <taxon>Pseudomonadati</taxon>
        <taxon>Pseudomonadota</taxon>
        <taxon>Betaproteobacteria</taxon>
        <taxon>Burkholderiales</taxon>
        <taxon>Oxalobacteraceae</taxon>
        <taxon>Telluria group</taxon>
        <taxon>Pseudoduganella</taxon>
    </lineage>
</organism>
<keyword evidence="4" id="KW-1185">Reference proteome</keyword>